<dbReference type="Gene3D" id="3.10.350.10">
    <property type="entry name" value="LysM domain"/>
    <property type="match status" value="2"/>
</dbReference>
<evidence type="ECO:0000313" key="3">
    <source>
        <dbReference type="EMBL" id="USW57498.1"/>
    </source>
</evidence>
<dbReference type="InterPro" id="IPR036779">
    <property type="entry name" value="LysM_dom_sf"/>
</dbReference>
<dbReference type="Pfam" id="PF01464">
    <property type="entry name" value="SLT"/>
    <property type="match status" value="1"/>
</dbReference>
<dbReference type="SUPFAM" id="SSF54106">
    <property type="entry name" value="LysM domain"/>
    <property type="match status" value="2"/>
</dbReference>
<dbReference type="CDD" id="cd00118">
    <property type="entry name" value="LysM"/>
    <property type="match status" value="2"/>
</dbReference>
<sequence length="298" mass="31438">MPYTVQSGDTFWSISQKLGISLQALEAANPGVAAANLQVGQVLNVPGAAPPVAKYTIVSGDTLWSISRKVGTSLGALQAANPGIDAANLQIGQVITLPSGSGSGQAPAPAPPRNGGPVPSGGNYVAYSGPASNFPDPRLWANWETLWAQNSRLMKFHDSDSEIALIQGSINTVSGESGVDRRVILCIIVQESGGNVRVRTTNNGVRNPGLMQSHNGVEFNPADPAGSILQMIRDGTSGTQFGDGLKQCYARYGNWYEAFRAYNSGSVNRNDLNDPVSATAHYVRDAANRLMGHTWNGM</sequence>
<dbReference type="Pfam" id="PF01476">
    <property type="entry name" value="LysM"/>
    <property type="match status" value="2"/>
</dbReference>
<gene>
    <name evidence="3" type="ORF">Slin15195_G108170</name>
</gene>
<dbReference type="InterPro" id="IPR018392">
    <property type="entry name" value="LysM"/>
</dbReference>
<evidence type="ECO:0000259" key="2">
    <source>
        <dbReference type="PROSITE" id="PS51782"/>
    </source>
</evidence>
<evidence type="ECO:0000256" key="1">
    <source>
        <dbReference type="SAM" id="MobiDB-lite"/>
    </source>
</evidence>
<dbReference type="PANTHER" id="PTHR33734:SF22">
    <property type="entry name" value="MEMBRANE-BOUND LYTIC MUREIN TRANSGLYCOSYLASE D"/>
    <property type="match status" value="1"/>
</dbReference>
<accession>A0A9Q9EQF5</accession>
<proteinExistence type="predicted"/>
<dbReference type="AlphaFoldDB" id="A0A9Q9EQF5"/>
<dbReference type="InterPro" id="IPR023346">
    <property type="entry name" value="Lysozyme-like_dom_sf"/>
</dbReference>
<evidence type="ECO:0000313" key="4">
    <source>
        <dbReference type="Proteomes" id="UP001056384"/>
    </source>
</evidence>
<dbReference type="SUPFAM" id="SSF53955">
    <property type="entry name" value="Lysozyme-like"/>
    <property type="match status" value="1"/>
</dbReference>
<dbReference type="PROSITE" id="PS51782">
    <property type="entry name" value="LYSM"/>
    <property type="match status" value="2"/>
</dbReference>
<reference evidence="3" key="1">
    <citation type="submission" date="2022-06" db="EMBL/GenBank/DDBJ databases">
        <title>Complete genome sequences of two strains of the flax pathogen Septoria linicola.</title>
        <authorList>
            <person name="Lapalu N."/>
            <person name="Simon A."/>
            <person name="Demenou B."/>
            <person name="Paumier D."/>
            <person name="Guillot M.-P."/>
            <person name="Gout L."/>
            <person name="Valade R."/>
        </authorList>
    </citation>
    <scope>NUCLEOTIDE SEQUENCE</scope>
    <source>
        <strain evidence="3">SE15195</strain>
    </source>
</reference>
<dbReference type="Gene3D" id="1.10.530.10">
    <property type="match status" value="1"/>
</dbReference>
<protein>
    <submittedName>
        <fullName evidence="3">Transglycosylase SLT domain 1, LysM domain, Lysozyme-like domain superfamily</fullName>
    </submittedName>
</protein>
<feature type="region of interest" description="Disordered" evidence="1">
    <location>
        <begin position="100"/>
        <end position="122"/>
    </location>
</feature>
<organism evidence="3 4">
    <name type="scientific">Septoria linicola</name>
    <dbReference type="NCBI Taxonomy" id="215465"/>
    <lineage>
        <taxon>Eukaryota</taxon>
        <taxon>Fungi</taxon>
        <taxon>Dikarya</taxon>
        <taxon>Ascomycota</taxon>
        <taxon>Pezizomycotina</taxon>
        <taxon>Dothideomycetes</taxon>
        <taxon>Dothideomycetidae</taxon>
        <taxon>Mycosphaerellales</taxon>
        <taxon>Mycosphaerellaceae</taxon>
        <taxon>Septoria</taxon>
    </lineage>
</organism>
<dbReference type="EMBL" id="CP099427">
    <property type="protein sequence ID" value="USW57498.1"/>
    <property type="molecule type" value="Genomic_DNA"/>
</dbReference>
<feature type="domain" description="LysM" evidence="2">
    <location>
        <begin position="1"/>
        <end position="45"/>
    </location>
</feature>
<dbReference type="InterPro" id="IPR008258">
    <property type="entry name" value="Transglycosylase_SLT_dom_1"/>
</dbReference>
<name>A0A9Q9EQF5_9PEZI</name>
<dbReference type="PANTHER" id="PTHR33734">
    <property type="entry name" value="LYSM DOMAIN-CONTAINING GPI-ANCHORED PROTEIN 2"/>
    <property type="match status" value="1"/>
</dbReference>
<dbReference type="Proteomes" id="UP001056384">
    <property type="component" value="Chromosome 10"/>
</dbReference>
<keyword evidence="4" id="KW-1185">Reference proteome</keyword>
<feature type="domain" description="LysM" evidence="2">
    <location>
        <begin position="53"/>
        <end position="97"/>
    </location>
</feature>
<dbReference type="SMART" id="SM00257">
    <property type="entry name" value="LysM"/>
    <property type="match status" value="2"/>
</dbReference>